<dbReference type="Proteomes" id="UP000615446">
    <property type="component" value="Unassembled WGS sequence"/>
</dbReference>
<dbReference type="AlphaFoldDB" id="A0A8H3LH47"/>
<protein>
    <submittedName>
        <fullName evidence="1">Uncharacterized protein</fullName>
    </submittedName>
</protein>
<organism evidence="1 2">
    <name type="scientific">Rhizophagus clarus</name>
    <dbReference type="NCBI Taxonomy" id="94130"/>
    <lineage>
        <taxon>Eukaryota</taxon>
        <taxon>Fungi</taxon>
        <taxon>Fungi incertae sedis</taxon>
        <taxon>Mucoromycota</taxon>
        <taxon>Glomeromycotina</taxon>
        <taxon>Glomeromycetes</taxon>
        <taxon>Glomerales</taxon>
        <taxon>Glomeraceae</taxon>
        <taxon>Rhizophagus</taxon>
    </lineage>
</organism>
<accession>A0A8H3LH47</accession>
<evidence type="ECO:0000313" key="2">
    <source>
        <dbReference type="Proteomes" id="UP000615446"/>
    </source>
</evidence>
<gene>
    <name evidence="1" type="ORF">RCL2_001271000</name>
</gene>
<reference evidence="1" key="1">
    <citation type="submission" date="2019-10" db="EMBL/GenBank/DDBJ databases">
        <title>Conservation and host-specific expression of non-tandemly repeated heterogenous ribosome RNA gene in arbuscular mycorrhizal fungi.</title>
        <authorList>
            <person name="Maeda T."/>
            <person name="Kobayashi Y."/>
            <person name="Nakagawa T."/>
            <person name="Ezawa T."/>
            <person name="Yamaguchi K."/>
            <person name="Bino T."/>
            <person name="Nishimoto Y."/>
            <person name="Shigenobu S."/>
            <person name="Kawaguchi M."/>
        </authorList>
    </citation>
    <scope>NUCLEOTIDE SEQUENCE</scope>
    <source>
        <strain evidence="1">HR1</strain>
    </source>
</reference>
<name>A0A8H3LH47_9GLOM</name>
<dbReference type="EMBL" id="BLAL01000156">
    <property type="protein sequence ID" value="GES85605.1"/>
    <property type="molecule type" value="Genomic_DNA"/>
</dbReference>
<proteinExistence type="predicted"/>
<evidence type="ECO:0000313" key="1">
    <source>
        <dbReference type="EMBL" id="GES85605.1"/>
    </source>
</evidence>
<sequence length="154" mass="17628">MNLAGNHILFRIANQKVQEISSGISYEFCTIIRLKFNSRYIRESTLNVALTFYSPNFSTAVAHSKGLCLEQIENITEEPRIDLIMEVHIVHAIICNGQLSSRLVVLQPHHHHLIPINKTIGRKYEPECLDSVNHKEILHCNIKFEKNEALNRGS</sequence>
<comment type="caution">
    <text evidence="1">The sequence shown here is derived from an EMBL/GenBank/DDBJ whole genome shotgun (WGS) entry which is preliminary data.</text>
</comment>